<gene>
    <name evidence="3" type="ORF">EU509_00325</name>
</gene>
<name>A0ABQ6RNE8_9GAMM</name>
<protein>
    <recommendedName>
        <fullName evidence="5">Phage abortive infection protein</fullName>
    </recommendedName>
</protein>
<dbReference type="InterPro" id="IPR031709">
    <property type="entry name" value="PutAbiC"/>
</dbReference>
<organism evidence="3 4">
    <name type="scientific">Pseudoalteromonas fuliginea</name>
    <dbReference type="NCBI Taxonomy" id="1872678"/>
    <lineage>
        <taxon>Bacteria</taxon>
        <taxon>Pseudomonadati</taxon>
        <taxon>Pseudomonadota</taxon>
        <taxon>Gammaproteobacteria</taxon>
        <taxon>Alteromonadales</taxon>
        <taxon>Pseudoalteromonadaceae</taxon>
        <taxon>Pseudoalteromonas</taxon>
    </lineage>
</organism>
<sequence>MEKLIKRICITAAITALIAIGTFISHFGLGFASNIGNWGAVGDFFGGVLNPTFALLSLILIAYTLMQNKKALEQSEKAIEQGTEAIKQNERALRVSNEELILTRNELKNSATALEEQAKLLAVQSFETTFFNMLELHNNILKSIEHNPNKSWKLFYSKFDRGIIAHTENIDSSGSRAIYSLTKQLGSLISNDSIGSNALQVFDIIFAYENQSFGNFFRNLYQVLKLIQSNTNDYETHKKYSNILRAQLSNQELSLLFFNCLSSEVDGGQFKELVIYFKLLEHLNIKYDSIFNIFKITSPNITLTAELVEKYLVIDESGKLSTSAFGENPQLIQYCKNKGYLNQNGDSSS</sequence>
<reference evidence="3 4" key="1">
    <citation type="submission" date="2019-01" db="EMBL/GenBank/DDBJ databases">
        <title>Genome sequences of marine Pseudoalteromonas species.</title>
        <authorList>
            <person name="Boraston A.B."/>
            <person name="Hehemann J.-H."/>
            <person name="Vickers C.J."/>
            <person name="Salama-Alber O."/>
            <person name="Abe K."/>
            <person name="Hettle A.J."/>
        </authorList>
    </citation>
    <scope>NUCLEOTIDE SEQUENCE [LARGE SCALE GENOMIC DNA]</scope>
    <source>
        <strain evidence="3 4">PS47</strain>
    </source>
</reference>
<keyword evidence="4" id="KW-1185">Reference proteome</keyword>
<proteinExistence type="predicted"/>
<dbReference type="Pfam" id="PF16872">
    <property type="entry name" value="putAbiC"/>
    <property type="match status" value="1"/>
</dbReference>
<feature type="transmembrane region" description="Helical" evidence="2">
    <location>
        <begin position="44"/>
        <end position="65"/>
    </location>
</feature>
<feature type="coiled-coil region" evidence="1">
    <location>
        <begin position="72"/>
        <end position="124"/>
    </location>
</feature>
<evidence type="ECO:0000313" key="3">
    <source>
        <dbReference type="EMBL" id="KAA1166617.1"/>
    </source>
</evidence>
<feature type="transmembrane region" description="Helical" evidence="2">
    <location>
        <begin position="12"/>
        <end position="32"/>
    </location>
</feature>
<keyword evidence="2" id="KW-1133">Transmembrane helix</keyword>
<keyword evidence="2" id="KW-0472">Membrane</keyword>
<evidence type="ECO:0000313" key="4">
    <source>
        <dbReference type="Proteomes" id="UP000322915"/>
    </source>
</evidence>
<comment type="caution">
    <text evidence="3">The sequence shown here is derived from an EMBL/GenBank/DDBJ whole genome shotgun (WGS) entry which is preliminary data.</text>
</comment>
<keyword evidence="1" id="KW-0175">Coiled coil</keyword>
<accession>A0ABQ6RNE8</accession>
<evidence type="ECO:0008006" key="5">
    <source>
        <dbReference type="Google" id="ProtNLM"/>
    </source>
</evidence>
<dbReference type="RefSeq" id="WP_149604830.1">
    <property type="nucleotide sequence ID" value="NZ_SEUJ01000032.1"/>
</dbReference>
<dbReference type="Proteomes" id="UP000322915">
    <property type="component" value="Unassembled WGS sequence"/>
</dbReference>
<evidence type="ECO:0000256" key="1">
    <source>
        <dbReference type="SAM" id="Coils"/>
    </source>
</evidence>
<evidence type="ECO:0000256" key="2">
    <source>
        <dbReference type="SAM" id="Phobius"/>
    </source>
</evidence>
<dbReference type="EMBL" id="SEUJ01000032">
    <property type="protein sequence ID" value="KAA1166617.1"/>
    <property type="molecule type" value="Genomic_DNA"/>
</dbReference>
<keyword evidence="2" id="KW-0812">Transmembrane</keyword>